<dbReference type="Proteomes" id="UP000542342">
    <property type="component" value="Unassembled WGS sequence"/>
</dbReference>
<dbReference type="GO" id="GO:0005507">
    <property type="term" value="F:copper ion binding"/>
    <property type="evidence" value="ECO:0007669"/>
    <property type="project" value="TreeGrafter"/>
</dbReference>
<dbReference type="GO" id="GO:0008270">
    <property type="term" value="F:zinc ion binding"/>
    <property type="evidence" value="ECO:0007669"/>
    <property type="project" value="TreeGrafter"/>
</dbReference>
<evidence type="ECO:0000313" key="5">
    <source>
        <dbReference type="Proteomes" id="UP000542342"/>
    </source>
</evidence>
<dbReference type="InterPro" id="IPR036876">
    <property type="entry name" value="UVR_dom_sf"/>
</dbReference>
<dbReference type="PANTHER" id="PTHR38430:SF1">
    <property type="entry name" value="PROTEIN-ARGININE KINASE ACTIVATOR PROTEIN"/>
    <property type="match status" value="1"/>
</dbReference>
<protein>
    <submittedName>
        <fullName evidence="4">UvrB/UvrC motif-containing protein</fullName>
    </submittedName>
</protein>
<keyword evidence="5" id="KW-1185">Reference proteome</keyword>
<dbReference type="AlphaFoldDB" id="A0A7V9AB34"/>
<evidence type="ECO:0000313" key="4">
    <source>
        <dbReference type="EMBL" id="MBA2225801.1"/>
    </source>
</evidence>
<dbReference type="EMBL" id="JACEFB010000003">
    <property type="protein sequence ID" value="MBA2225801.1"/>
    <property type="molecule type" value="Genomic_DNA"/>
</dbReference>
<organism evidence="4 5">
    <name type="scientific">Thermogemmata fonticola</name>
    <dbReference type="NCBI Taxonomy" id="2755323"/>
    <lineage>
        <taxon>Bacteria</taxon>
        <taxon>Pseudomonadati</taxon>
        <taxon>Planctomycetota</taxon>
        <taxon>Planctomycetia</taxon>
        <taxon>Gemmatales</taxon>
        <taxon>Gemmataceae</taxon>
        <taxon>Thermogemmata</taxon>
    </lineage>
</organism>
<dbReference type="GO" id="GO:1990169">
    <property type="term" value="P:stress response to copper ion"/>
    <property type="evidence" value="ECO:0007669"/>
    <property type="project" value="TreeGrafter"/>
</dbReference>
<dbReference type="PIRSF" id="PIRSF015034">
    <property type="entry name" value="YacH"/>
    <property type="match status" value="1"/>
</dbReference>
<dbReference type="SUPFAM" id="SSF46600">
    <property type="entry name" value="C-terminal UvrC-binding domain of UvrB"/>
    <property type="match status" value="1"/>
</dbReference>
<evidence type="ECO:0000256" key="1">
    <source>
        <dbReference type="ARBA" id="ARBA00023236"/>
    </source>
</evidence>
<feature type="domain" description="UVR" evidence="3">
    <location>
        <begin position="119"/>
        <end position="154"/>
    </location>
</feature>
<dbReference type="GO" id="GO:0046870">
    <property type="term" value="F:cadmium ion binding"/>
    <property type="evidence" value="ECO:0007669"/>
    <property type="project" value="TreeGrafter"/>
</dbReference>
<dbReference type="InterPro" id="IPR025542">
    <property type="entry name" value="YacH"/>
</dbReference>
<keyword evidence="2" id="KW-0175">Coiled coil</keyword>
<feature type="coiled-coil region" evidence="2">
    <location>
        <begin position="115"/>
        <end position="142"/>
    </location>
</feature>
<dbReference type="GO" id="GO:0050897">
    <property type="term" value="F:cobalt ion binding"/>
    <property type="evidence" value="ECO:0007669"/>
    <property type="project" value="TreeGrafter"/>
</dbReference>
<comment type="caution">
    <text evidence="4">The sequence shown here is derived from an EMBL/GenBank/DDBJ whole genome shotgun (WGS) entry which is preliminary data.</text>
</comment>
<accession>A0A7V9AB34</accession>
<dbReference type="GO" id="GO:1990170">
    <property type="term" value="P:stress response to cadmium ion"/>
    <property type="evidence" value="ECO:0007669"/>
    <property type="project" value="TreeGrafter"/>
</dbReference>
<dbReference type="PROSITE" id="PS50151">
    <property type="entry name" value="UVR"/>
    <property type="match status" value="1"/>
</dbReference>
<name>A0A7V9AB34_9BACT</name>
<gene>
    <name evidence="4" type="ORF">H0921_06440</name>
</gene>
<dbReference type="InterPro" id="IPR001943">
    <property type="entry name" value="UVR_dom"/>
</dbReference>
<dbReference type="PANTHER" id="PTHR38430">
    <property type="entry name" value="PROTEIN-ARGININE KINASE ACTIVATOR PROTEIN"/>
    <property type="match status" value="1"/>
</dbReference>
<dbReference type="RefSeq" id="WP_194537237.1">
    <property type="nucleotide sequence ID" value="NZ_JACEFB010000003.1"/>
</dbReference>
<keyword evidence="1" id="KW-0742">SOS response</keyword>
<dbReference type="Pfam" id="PF02151">
    <property type="entry name" value="UVR"/>
    <property type="match status" value="1"/>
</dbReference>
<dbReference type="GO" id="GO:0009432">
    <property type="term" value="P:SOS response"/>
    <property type="evidence" value="ECO:0007669"/>
    <property type="project" value="UniProtKB-KW"/>
</dbReference>
<reference evidence="4 5" key="1">
    <citation type="submission" date="2020-07" db="EMBL/GenBank/DDBJ databases">
        <title>Thermogemmata thermophila gen. nov., sp. nov., a novel moderate thermophilic planctomycete from a Kamchatka hot spring.</title>
        <authorList>
            <person name="Elcheninov A.G."/>
            <person name="Podosokorskaya O.A."/>
            <person name="Kovaleva O.L."/>
            <person name="Novikov A."/>
            <person name="Bonch-Osmolovskaya E.A."/>
            <person name="Toshchakov S.V."/>
            <person name="Kublanov I.V."/>
        </authorList>
    </citation>
    <scope>NUCLEOTIDE SEQUENCE [LARGE SCALE GENOMIC DNA]</scope>
    <source>
        <strain evidence="4 5">2918</strain>
    </source>
</reference>
<proteinExistence type="predicted"/>
<keyword evidence="1" id="KW-0227">DNA damage</keyword>
<evidence type="ECO:0000256" key="2">
    <source>
        <dbReference type="SAM" id="Coils"/>
    </source>
</evidence>
<sequence>MFKCQRCVNKAVIHVTEILGPGQIEDIHLCENCYKNLLMSQLQEQAPSQASAEQPSAHSKTCPACGLSFQVFRNLGRFGCAQDYEVFEEEITPLLESLHGQVRHVGKSPRRAPLSASQRAELTQLQQQLQKLIREERYEEAARVRDRIRQLEGGS</sequence>
<evidence type="ECO:0000259" key="3">
    <source>
        <dbReference type="PROSITE" id="PS50151"/>
    </source>
</evidence>